<dbReference type="Pfam" id="PF19534">
    <property type="entry name" value="DUF6059"/>
    <property type="match status" value="1"/>
</dbReference>
<name>A0A7W7QQ97_9ACTN</name>
<gene>
    <name evidence="1" type="ORF">FHS44_004905</name>
</gene>
<dbReference type="InterPro" id="IPR045701">
    <property type="entry name" value="DUF6059"/>
</dbReference>
<dbReference type="RefSeq" id="WP_184718374.1">
    <property type="nucleotide sequence ID" value="NZ_JACHJP010000005.1"/>
</dbReference>
<organism evidence="1 2">
    <name type="scientific">Streptosporangium saharense</name>
    <dbReference type="NCBI Taxonomy" id="1706840"/>
    <lineage>
        <taxon>Bacteria</taxon>
        <taxon>Bacillati</taxon>
        <taxon>Actinomycetota</taxon>
        <taxon>Actinomycetes</taxon>
        <taxon>Streptosporangiales</taxon>
        <taxon>Streptosporangiaceae</taxon>
        <taxon>Streptosporangium</taxon>
    </lineage>
</organism>
<comment type="caution">
    <text evidence="1">The sequence shown here is derived from an EMBL/GenBank/DDBJ whole genome shotgun (WGS) entry which is preliminary data.</text>
</comment>
<sequence>MRPNRTAPSWRLSRRLLRLVISVVENIGPSLASMHWHVPREEYAGACDRCPAPGHPERLVPHVRPTKAERALWAQLDLDTVTSPRVWECPHA</sequence>
<evidence type="ECO:0000313" key="1">
    <source>
        <dbReference type="EMBL" id="MBB4917785.1"/>
    </source>
</evidence>
<dbReference type="EMBL" id="JACHJP010000005">
    <property type="protein sequence ID" value="MBB4917785.1"/>
    <property type="molecule type" value="Genomic_DNA"/>
</dbReference>
<reference evidence="1 2" key="1">
    <citation type="submission" date="2020-08" db="EMBL/GenBank/DDBJ databases">
        <title>Genomic Encyclopedia of Type Strains, Phase III (KMG-III): the genomes of soil and plant-associated and newly described type strains.</title>
        <authorList>
            <person name="Whitman W."/>
        </authorList>
    </citation>
    <scope>NUCLEOTIDE SEQUENCE [LARGE SCALE GENOMIC DNA]</scope>
    <source>
        <strain evidence="1 2">CECT 8840</strain>
    </source>
</reference>
<accession>A0A7W7QQ97</accession>
<protein>
    <submittedName>
        <fullName evidence="1">Uncharacterized protein</fullName>
    </submittedName>
</protein>
<evidence type="ECO:0000313" key="2">
    <source>
        <dbReference type="Proteomes" id="UP000552644"/>
    </source>
</evidence>
<keyword evidence="2" id="KW-1185">Reference proteome</keyword>
<dbReference type="AlphaFoldDB" id="A0A7W7QQ97"/>
<proteinExistence type="predicted"/>
<dbReference type="Proteomes" id="UP000552644">
    <property type="component" value="Unassembled WGS sequence"/>
</dbReference>